<evidence type="ECO:0000313" key="13">
    <source>
        <dbReference type="Proteomes" id="UP000572377"/>
    </source>
</evidence>
<dbReference type="CDD" id="cd00464">
    <property type="entry name" value="SK"/>
    <property type="match status" value="1"/>
</dbReference>
<evidence type="ECO:0000256" key="1">
    <source>
        <dbReference type="ARBA" id="ARBA00004842"/>
    </source>
</evidence>
<comment type="function">
    <text evidence="11">Catalyzes the specific phosphorylation of the 3-hydroxyl group of shikimic acid using ATP as a cosubstrate.</text>
</comment>
<keyword evidence="4 11" id="KW-0028">Amino-acid biosynthesis</keyword>
<dbReference type="RefSeq" id="WP_171324424.1">
    <property type="nucleotide sequence ID" value="NZ_JABFBC010000001.1"/>
</dbReference>
<dbReference type="GO" id="GO:0005829">
    <property type="term" value="C:cytosol"/>
    <property type="evidence" value="ECO:0007669"/>
    <property type="project" value="TreeGrafter"/>
</dbReference>
<dbReference type="PROSITE" id="PS01128">
    <property type="entry name" value="SHIKIMATE_KINASE"/>
    <property type="match status" value="1"/>
</dbReference>
<comment type="subunit">
    <text evidence="11">Monomer.</text>
</comment>
<dbReference type="EC" id="2.7.1.71" evidence="3 11"/>
<evidence type="ECO:0000256" key="2">
    <source>
        <dbReference type="ARBA" id="ARBA00006997"/>
    </source>
</evidence>
<comment type="cofactor">
    <cofactor evidence="11">
        <name>Mg(2+)</name>
        <dbReference type="ChEBI" id="CHEBI:18420"/>
    </cofactor>
    <text evidence="11">Binds 1 Mg(2+) ion per subunit.</text>
</comment>
<comment type="caution">
    <text evidence="12">The sequence shown here is derived from an EMBL/GenBank/DDBJ whole genome shotgun (WGS) entry which is preliminary data.</text>
</comment>
<dbReference type="GO" id="GO:0009073">
    <property type="term" value="P:aromatic amino acid family biosynthetic process"/>
    <property type="evidence" value="ECO:0007669"/>
    <property type="project" value="UniProtKB-KW"/>
</dbReference>
<gene>
    <name evidence="11" type="primary">aroK</name>
    <name evidence="12" type="ORF">HMH01_08930</name>
</gene>
<dbReference type="Gene3D" id="3.40.50.300">
    <property type="entry name" value="P-loop containing nucleotide triphosphate hydrolases"/>
    <property type="match status" value="1"/>
</dbReference>
<dbReference type="InterPro" id="IPR023000">
    <property type="entry name" value="Shikimate_kinase_CS"/>
</dbReference>
<keyword evidence="11" id="KW-0460">Magnesium</keyword>
<accession>A0A849L2I7</accession>
<feature type="binding site" evidence="11">
    <location>
        <position position="46"/>
    </location>
    <ligand>
        <name>substrate</name>
    </ligand>
</feature>
<sequence length="199" mass="21875">MAADPEQKITVTLTRPLVLVGLMGAGKTSVGKRLAAFLDVPFHDSDHEIEAAAGLEVREIFERFGEPYFREGEVRVIRRLLGGPAGVLATGGGAFIQPAIREDIAQTGLSIWLNGDLETLWQRVRDKPTRPLLQQKDPRGVLGRLLEARAPVYALADITVPTELGVTHEQMVRRILEAVRAHDIAHPERDPVLKRKGSA</sequence>
<feature type="binding site" evidence="11">
    <location>
        <position position="92"/>
    </location>
    <ligand>
        <name>substrate</name>
    </ligand>
</feature>
<comment type="subcellular location">
    <subcellularLocation>
        <location evidence="11">Cytoplasm</location>
    </subcellularLocation>
</comment>
<evidence type="ECO:0000256" key="7">
    <source>
        <dbReference type="ARBA" id="ARBA00022777"/>
    </source>
</evidence>
<dbReference type="Proteomes" id="UP000572377">
    <property type="component" value="Unassembled WGS sequence"/>
</dbReference>
<evidence type="ECO:0000256" key="9">
    <source>
        <dbReference type="ARBA" id="ARBA00023141"/>
    </source>
</evidence>
<dbReference type="UniPathway" id="UPA00053">
    <property type="reaction ID" value="UER00088"/>
</dbReference>
<dbReference type="GO" id="GO:0008652">
    <property type="term" value="P:amino acid biosynthetic process"/>
    <property type="evidence" value="ECO:0007669"/>
    <property type="project" value="UniProtKB-KW"/>
</dbReference>
<comment type="caution">
    <text evidence="11">Lacks conserved residue(s) required for the propagation of feature annotation.</text>
</comment>
<keyword evidence="11" id="KW-0963">Cytoplasm</keyword>
<dbReference type="GO" id="GO:0009423">
    <property type="term" value="P:chorismate biosynthetic process"/>
    <property type="evidence" value="ECO:0007669"/>
    <property type="project" value="UniProtKB-UniRule"/>
</dbReference>
<keyword evidence="11" id="KW-0479">Metal-binding</keyword>
<organism evidence="12 13">
    <name type="scientific">Halovulum dunhuangense</name>
    <dbReference type="NCBI Taxonomy" id="1505036"/>
    <lineage>
        <taxon>Bacteria</taxon>
        <taxon>Pseudomonadati</taxon>
        <taxon>Pseudomonadota</taxon>
        <taxon>Alphaproteobacteria</taxon>
        <taxon>Rhodobacterales</taxon>
        <taxon>Paracoccaceae</taxon>
        <taxon>Halovulum</taxon>
    </lineage>
</organism>
<comment type="pathway">
    <text evidence="1 11">Metabolic intermediate biosynthesis; chorismate biosynthesis; chorismate from D-erythrose 4-phosphate and phosphoenolpyruvate: step 5/7.</text>
</comment>
<proteinExistence type="inferred from homology"/>
<dbReference type="NCBIfam" id="NF010552">
    <property type="entry name" value="PRK13946.1"/>
    <property type="match status" value="1"/>
</dbReference>
<evidence type="ECO:0000256" key="10">
    <source>
        <dbReference type="ARBA" id="ARBA00048567"/>
    </source>
</evidence>
<keyword evidence="5 11" id="KW-0808">Transferase</keyword>
<keyword evidence="6 11" id="KW-0547">Nucleotide-binding</keyword>
<dbReference type="HAMAP" id="MF_00109">
    <property type="entry name" value="Shikimate_kinase"/>
    <property type="match status" value="1"/>
</dbReference>
<keyword evidence="9 11" id="KW-0057">Aromatic amino acid biosynthesis</keyword>
<feature type="binding site" evidence="11">
    <location>
        <begin position="24"/>
        <end position="29"/>
    </location>
    <ligand>
        <name>ATP</name>
        <dbReference type="ChEBI" id="CHEBI:30616"/>
    </ligand>
</feature>
<dbReference type="InterPro" id="IPR027417">
    <property type="entry name" value="P-loop_NTPase"/>
</dbReference>
<evidence type="ECO:0000256" key="4">
    <source>
        <dbReference type="ARBA" id="ARBA00022605"/>
    </source>
</evidence>
<feature type="binding site" evidence="11">
    <location>
        <position position="28"/>
    </location>
    <ligand>
        <name>Mg(2+)</name>
        <dbReference type="ChEBI" id="CHEBI:18420"/>
    </ligand>
</feature>
<dbReference type="InterPro" id="IPR000623">
    <property type="entry name" value="Shikimate_kinase/TSH1"/>
</dbReference>
<dbReference type="Pfam" id="PF01202">
    <property type="entry name" value="SKI"/>
    <property type="match status" value="1"/>
</dbReference>
<dbReference type="EMBL" id="JABFBC010000001">
    <property type="protein sequence ID" value="NNU80558.1"/>
    <property type="molecule type" value="Genomic_DNA"/>
</dbReference>
<feature type="binding site" evidence="11">
    <location>
        <position position="70"/>
    </location>
    <ligand>
        <name>substrate</name>
    </ligand>
</feature>
<evidence type="ECO:0000256" key="11">
    <source>
        <dbReference type="HAMAP-Rule" id="MF_00109"/>
    </source>
</evidence>
<evidence type="ECO:0000256" key="8">
    <source>
        <dbReference type="ARBA" id="ARBA00022840"/>
    </source>
</evidence>
<feature type="binding site" evidence="11">
    <location>
        <position position="149"/>
    </location>
    <ligand>
        <name>substrate</name>
    </ligand>
</feature>
<reference evidence="12 13" key="1">
    <citation type="submission" date="2020-05" db="EMBL/GenBank/DDBJ databases">
        <title>Gimesia benthica sp. nov., a novel planctomycete isolated from a deep-sea water sample of the Northwest Indian Ocean.</title>
        <authorList>
            <person name="Wang J."/>
            <person name="Ruan C."/>
            <person name="Song L."/>
            <person name="Zhu Y."/>
            <person name="Li A."/>
            <person name="Zheng X."/>
            <person name="Wang L."/>
            <person name="Lu Z."/>
            <person name="Huang Y."/>
            <person name="Du W."/>
            <person name="Zhou Y."/>
            <person name="Huang L."/>
            <person name="Dai X."/>
        </authorList>
    </citation>
    <scope>NUCLEOTIDE SEQUENCE [LARGE SCALE GENOMIC DNA]</scope>
    <source>
        <strain evidence="12 13">YYQ-30</strain>
    </source>
</reference>
<dbReference type="AlphaFoldDB" id="A0A849L2I7"/>
<dbReference type="PANTHER" id="PTHR21087:SF16">
    <property type="entry name" value="SHIKIMATE KINASE 1, CHLOROPLASTIC"/>
    <property type="match status" value="1"/>
</dbReference>
<dbReference type="GO" id="GO:0004765">
    <property type="term" value="F:shikimate kinase activity"/>
    <property type="evidence" value="ECO:0007669"/>
    <property type="project" value="UniProtKB-UniRule"/>
</dbReference>
<dbReference type="PANTHER" id="PTHR21087">
    <property type="entry name" value="SHIKIMATE KINASE"/>
    <property type="match status" value="1"/>
</dbReference>
<evidence type="ECO:0000256" key="5">
    <source>
        <dbReference type="ARBA" id="ARBA00022679"/>
    </source>
</evidence>
<comment type="similarity">
    <text evidence="2 11">Belongs to the shikimate kinase family.</text>
</comment>
<dbReference type="GO" id="GO:0000287">
    <property type="term" value="F:magnesium ion binding"/>
    <property type="evidence" value="ECO:0007669"/>
    <property type="project" value="UniProtKB-UniRule"/>
</dbReference>
<comment type="catalytic activity">
    <reaction evidence="10 11">
        <text>shikimate + ATP = 3-phosphoshikimate + ADP + H(+)</text>
        <dbReference type="Rhea" id="RHEA:13121"/>
        <dbReference type="ChEBI" id="CHEBI:15378"/>
        <dbReference type="ChEBI" id="CHEBI:30616"/>
        <dbReference type="ChEBI" id="CHEBI:36208"/>
        <dbReference type="ChEBI" id="CHEBI:145989"/>
        <dbReference type="ChEBI" id="CHEBI:456216"/>
        <dbReference type="EC" id="2.7.1.71"/>
    </reaction>
</comment>
<protein>
    <recommendedName>
        <fullName evidence="3 11">Shikimate kinase</fullName>
        <shortName evidence="11">SK</shortName>
        <ecNumber evidence="3 11">2.7.1.71</ecNumber>
    </recommendedName>
</protein>
<evidence type="ECO:0000313" key="12">
    <source>
        <dbReference type="EMBL" id="NNU80558.1"/>
    </source>
</evidence>
<dbReference type="SUPFAM" id="SSF52540">
    <property type="entry name" value="P-loop containing nucleoside triphosphate hydrolases"/>
    <property type="match status" value="1"/>
</dbReference>
<keyword evidence="8 11" id="KW-0067">ATP-binding</keyword>
<evidence type="ECO:0000256" key="6">
    <source>
        <dbReference type="ARBA" id="ARBA00022741"/>
    </source>
</evidence>
<dbReference type="PRINTS" id="PR01100">
    <property type="entry name" value="SHIKIMTKNASE"/>
</dbReference>
<dbReference type="GO" id="GO:0005524">
    <property type="term" value="F:ATP binding"/>
    <property type="evidence" value="ECO:0007669"/>
    <property type="project" value="UniProtKB-UniRule"/>
</dbReference>
<dbReference type="InterPro" id="IPR031322">
    <property type="entry name" value="Shikimate/glucono_kinase"/>
</dbReference>
<name>A0A849L2I7_9RHOB</name>
<feature type="binding site" evidence="11">
    <location>
        <position position="130"/>
    </location>
    <ligand>
        <name>ATP</name>
        <dbReference type="ChEBI" id="CHEBI:30616"/>
    </ligand>
</feature>
<keyword evidence="13" id="KW-1185">Reference proteome</keyword>
<keyword evidence="7 11" id="KW-0418">Kinase</keyword>
<evidence type="ECO:0000256" key="3">
    <source>
        <dbReference type="ARBA" id="ARBA00012154"/>
    </source>
</evidence>